<feature type="region of interest" description="Disordered" evidence="3">
    <location>
        <begin position="51"/>
        <end position="85"/>
    </location>
</feature>
<dbReference type="PROSITE" id="PS51746">
    <property type="entry name" value="PPM_2"/>
    <property type="match status" value="1"/>
</dbReference>
<dbReference type="Pfam" id="PF00481">
    <property type="entry name" value="PP2C"/>
    <property type="match status" value="1"/>
</dbReference>
<evidence type="ECO:0000313" key="6">
    <source>
        <dbReference type="Proteomes" id="UP001162131"/>
    </source>
</evidence>
<evidence type="ECO:0000256" key="3">
    <source>
        <dbReference type="SAM" id="MobiDB-lite"/>
    </source>
</evidence>
<accession>A0AAU9IH85</accession>
<keyword evidence="6" id="KW-1185">Reference proteome</keyword>
<evidence type="ECO:0000313" key="5">
    <source>
        <dbReference type="EMBL" id="CAG9313185.1"/>
    </source>
</evidence>
<dbReference type="GO" id="GO:0016020">
    <property type="term" value="C:membrane"/>
    <property type="evidence" value="ECO:0007669"/>
    <property type="project" value="UniProtKB-SubCell"/>
</dbReference>
<dbReference type="EMBL" id="CAJZBQ010000010">
    <property type="protein sequence ID" value="CAG9313185.1"/>
    <property type="molecule type" value="Genomic_DNA"/>
</dbReference>
<feature type="domain" description="PPM-type phosphatase" evidence="4">
    <location>
        <begin position="117"/>
        <end position="400"/>
    </location>
</feature>
<dbReference type="PANTHER" id="PTHR47992">
    <property type="entry name" value="PROTEIN PHOSPHATASE"/>
    <property type="match status" value="1"/>
</dbReference>
<dbReference type="CDD" id="cd00143">
    <property type="entry name" value="PP2Cc"/>
    <property type="match status" value="1"/>
</dbReference>
<proteinExistence type="predicted"/>
<dbReference type="AlphaFoldDB" id="A0AAU9IH85"/>
<feature type="compositionally biased region" description="Polar residues" evidence="3">
    <location>
        <begin position="76"/>
        <end position="85"/>
    </location>
</feature>
<dbReference type="SMART" id="SM00332">
    <property type="entry name" value="PP2Cc"/>
    <property type="match status" value="1"/>
</dbReference>
<dbReference type="InterPro" id="IPR036457">
    <property type="entry name" value="PPM-type-like_dom_sf"/>
</dbReference>
<organism evidence="5 6">
    <name type="scientific">Blepharisma stoltei</name>
    <dbReference type="NCBI Taxonomy" id="1481888"/>
    <lineage>
        <taxon>Eukaryota</taxon>
        <taxon>Sar</taxon>
        <taxon>Alveolata</taxon>
        <taxon>Ciliophora</taxon>
        <taxon>Postciliodesmatophora</taxon>
        <taxon>Heterotrichea</taxon>
        <taxon>Heterotrichida</taxon>
        <taxon>Blepharismidae</taxon>
        <taxon>Blepharisma</taxon>
    </lineage>
</organism>
<reference evidence="5" key="1">
    <citation type="submission" date="2021-09" db="EMBL/GenBank/DDBJ databases">
        <authorList>
            <consortium name="AG Swart"/>
            <person name="Singh M."/>
            <person name="Singh A."/>
            <person name="Seah K."/>
            <person name="Emmerich C."/>
        </authorList>
    </citation>
    <scope>NUCLEOTIDE SEQUENCE</scope>
    <source>
        <strain evidence="5">ATCC30299</strain>
    </source>
</reference>
<evidence type="ECO:0000256" key="1">
    <source>
        <dbReference type="ARBA" id="ARBA00004370"/>
    </source>
</evidence>
<keyword evidence="2" id="KW-0472">Membrane</keyword>
<evidence type="ECO:0000256" key="2">
    <source>
        <dbReference type="ARBA" id="ARBA00023136"/>
    </source>
</evidence>
<dbReference type="InterPro" id="IPR015655">
    <property type="entry name" value="PP2C"/>
</dbReference>
<sequence>MSILSHPGSLRSFKIASDPASKTQTQPDIKELRDLKILSKKFLIQKPTLTSRLNSGRPESHNVPRRLPGIIPPRSNPSVKSTRNISESRKRLMSAGRRAQSIADQPTIFSRLKNYVISCTYKSRTGERDGSTKSQNQDSYIIRPFLRGAKGQYLFSVCDGHGKNGHLVSGFIKEKFPMLIESNLPFSFPDQNQISLCLQKSIIEVAKYLEESKIPIESSGSTLNSILISGEKLVCANLGDSRAVLGSFKDGWRSKDLSRDHKPNLPDEKARILNSNGRVEPKYSAHGEELGPDRVWTDDVHASGLAMSRSIGDSRVHKVGVITEPELVYHQIMPEDKFAIIASDGVWEFMSSEEAVEIVGKTWQAGRSDICCDNLVSEALERWRLNEDSVDDITVIIIFFSFSHKKC</sequence>
<dbReference type="Gene3D" id="3.60.40.10">
    <property type="entry name" value="PPM-type phosphatase domain"/>
    <property type="match status" value="1"/>
</dbReference>
<dbReference type="GO" id="GO:0004722">
    <property type="term" value="F:protein serine/threonine phosphatase activity"/>
    <property type="evidence" value="ECO:0007669"/>
    <property type="project" value="InterPro"/>
</dbReference>
<gene>
    <name evidence="5" type="ORF">BSTOLATCC_MIC8459</name>
</gene>
<protein>
    <recommendedName>
        <fullName evidence="4">PPM-type phosphatase domain-containing protein</fullName>
    </recommendedName>
</protein>
<name>A0AAU9IH85_9CILI</name>
<dbReference type="Proteomes" id="UP001162131">
    <property type="component" value="Unassembled WGS sequence"/>
</dbReference>
<dbReference type="InterPro" id="IPR001932">
    <property type="entry name" value="PPM-type_phosphatase-like_dom"/>
</dbReference>
<feature type="region of interest" description="Disordered" evidence="3">
    <location>
        <begin position="1"/>
        <end position="27"/>
    </location>
</feature>
<comment type="caution">
    <text evidence="5">The sequence shown here is derived from an EMBL/GenBank/DDBJ whole genome shotgun (WGS) entry which is preliminary data.</text>
</comment>
<evidence type="ECO:0000259" key="4">
    <source>
        <dbReference type="PROSITE" id="PS51746"/>
    </source>
</evidence>
<comment type="subcellular location">
    <subcellularLocation>
        <location evidence="1">Membrane</location>
    </subcellularLocation>
</comment>
<dbReference type="SUPFAM" id="SSF81606">
    <property type="entry name" value="PP2C-like"/>
    <property type="match status" value="1"/>
</dbReference>